<accession>A0A022PD22</accession>
<dbReference type="AlphaFoldDB" id="A0A022PD22"/>
<dbReference type="Proteomes" id="UP000023464">
    <property type="component" value="Unassembled WGS sequence"/>
</dbReference>
<dbReference type="InterPro" id="IPR009752">
    <property type="entry name" value="Phage_Mu_GpJ"/>
</dbReference>
<gene>
    <name evidence="1" type="ORF">BA1DRAFT_03902</name>
</gene>
<dbReference type="PATRIC" id="fig|1393736.3.peg.3985"/>
<evidence type="ECO:0000313" key="2">
    <source>
        <dbReference type="Proteomes" id="UP000023464"/>
    </source>
</evidence>
<keyword evidence="2" id="KW-1185">Reference proteome</keyword>
<sequence length="150" mass="16226">MSYATLADMYARYSRDGLNTLTDVKIDNWAALTDDELTLARQRLIQTALDDACATIDGYIDSRATLPLKTVPSVLVRVACVLARFSLEDGAATEKATKDSEEAIRLLEKVAAGDVSLGLSKEAERPASGDIAQITSAGSVWQREKSRGFI</sequence>
<organism evidence="1 2">
    <name type="scientific">Photorhabdus aegyptia</name>
    <dbReference type="NCBI Taxonomy" id="2805098"/>
    <lineage>
        <taxon>Bacteria</taxon>
        <taxon>Pseudomonadati</taxon>
        <taxon>Pseudomonadota</taxon>
        <taxon>Gammaproteobacteria</taxon>
        <taxon>Enterobacterales</taxon>
        <taxon>Morganellaceae</taxon>
        <taxon>Photorhabdus</taxon>
    </lineage>
</organism>
<reference evidence="1 2" key="1">
    <citation type="submission" date="2014-03" db="EMBL/GenBank/DDBJ databases">
        <title>Draft Genome of Photorhabdus luminescens BA1, an Egyptian Isolate.</title>
        <authorList>
            <person name="Ghazal S."/>
            <person name="Hurst S.G.IV."/>
            <person name="Morris K."/>
            <person name="Thomas K."/>
            <person name="Tisa L.S."/>
        </authorList>
    </citation>
    <scope>NUCLEOTIDE SEQUENCE [LARGE SCALE GENOMIC DNA]</scope>
    <source>
        <strain evidence="1 2">BA1</strain>
    </source>
</reference>
<name>A0A022PD22_9GAMM</name>
<evidence type="ECO:0000313" key="1">
    <source>
        <dbReference type="EMBL" id="EYU13611.1"/>
    </source>
</evidence>
<dbReference type="Pfam" id="PF07030">
    <property type="entry name" value="Phage_Mu_Gp36"/>
    <property type="match status" value="1"/>
</dbReference>
<proteinExistence type="predicted"/>
<protein>
    <submittedName>
        <fullName evidence="1">Mu-like prophage protein gp36</fullName>
    </submittedName>
</protein>
<comment type="caution">
    <text evidence="1">The sequence shown here is derived from an EMBL/GenBank/DDBJ whole genome shotgun (WGS) entry which is preliminary data.</text>
</comment>
<dbReference type="EMBL" id="JFGV01000077">
    <property type="protein sequence ID" value="EYU13611.1"/>
    <property type="molecule type" value="Genomic_DNA"/>
</dbReference>
<dbReference type="RefSeq" id="WP_036782277.1">
    <property type="nucleotide sequence ID" value="NZ_CAWLTM010000038.1"/>
</dbReference>